<dbReference type="SUPFAM" id="SSF46689">
    <property type="entry name" value="Homeodomain-like"/>
    <property type="match status" value="1"/>
</dbReference>
<dbReference type="Pfam" id="PF12833">
    <property type="entry name" value="HTH_18"/>
    <property type="match status" value="1"/>
</dbReference>
<dbReference type="Gene3D" id="3.30.565.10">
    <property type="entry name" value="Histidine kinase-like ATPase, C-terminal domain"/>
    <property type="match status" value="1"/>
</dbReference>
<dbReference type="InterPro" id="IPR005467">
    <property type="entry name" value="His_kinase_dom"/>
</dbReference>
<evidence type="ECO:0000256" key="1">
    <source>
        <dbReference type="ARBA" id="ARBA00000085"/>
    </source>
</evidence>
<dbReference type="STRING" id="1642647.PSM36_0948"/>
<keyword evidence="6" id="KW-0804">Transcription</keyword>
<evidence type="ECO:0000256" key="2">
    <source>
        <dbReference type="ARBA" id="ARBA00012438"/>
    </source>
</evidence>
<dbReference type="InterPro" id="IPR011123">
    <property type="entry name" value="Y_Y_Y"/>
</dbReference>
<dbReference type="InterPro" id="IPR011110">
    <property type="entry name" value="Reg_prop"/>
</dbReference>
<feature type="domain" description="Response regulatory" evidence="11">
    <location>
        <begin position="1091"/>
        <end position="1206"/>
    </location>
</feature>
<dbReference type="InterPro" id="IPR003594">
    <property type="entry name" value="HATPase_dom"/>
</dbReference>
<dbReference type="SMART" id="SM00342">
    <property type="entry name" value="HTH_ARAC"/>
    <property type="match status" value="1"/>
</dbReference>
<dbReference type="InterPro" id="IPR015943">
    <property type="entry name" value="WD40/YVTN_repeat-like_dom_sf"/>
</dbReference>
<evidence type="ECO:0000256" key="7">
    <source>
        <dbReference type="PROSITE-ProRule" id="PRU00169"/>
    </source>
</evidence>
<dbReference type="CDD" id="cd17574">
    <property type="entry name" value="REC_OmpR"/>
    <property type="match status" value="1"/>
</dbReference>
<evidence type="ECO:0000259" key="11">
    <source>
        <dbReference type="PROSITE" id="PS50110"/>
    </source>
</evidence>
<dbReference type="InterPro" id="IPR018060">
    <property type="entry name" value="HTH_AraC"/>
</dbReference>
<dbReference type="GO" id="GO:0003700">
    <property type="term" value="F:DNA-binding transcription factor activity"/>
    <property type="evidence" value="ECO:0007669"/>
    <property type="project" value="InterPro"/>
</dbReference>
<dbReference type="InterPro" id="IPR003661">
    <property type="entry name" value="HisK_dim/P_dom"/>
</dbReference>
<feature type="modified residue" description="4-aspartylphosphate" evidence="7">
    <location>
        <position position="1139"/>
    </location>
</feature>
<dbReference type="Gene3D" id="2.130.10.10">
    <property type="entry name" value="YVTN repeat-like/Quinoprotein amine dehydrogenase"/>
    <property type="match status" value="2"/>
</dbReference>
<dbReference type="Gene3D" id="1.10.10.60">
    <property type="entry name" value="Homeodomain-like"/>
    <property type="match status" value="2"/>
</dbReference>
<evidence type="ECO:0000313" key="12">
    <source>
        <dbReference type="EMBL" id="SCD19774.1"/>
    </source>
</evidence>
<dbReference type="EMBL" id="LT605205">
    <property type="protein sequence ID" value="SCD19774.1"/>
    <property type="molecule type" value="Genomic_DNA"/>
</dbReference>
<evidence type="ECO:0000256" key="4">
    <source>
        <dbReference type="ARBA" id="ARBA00023015"/>
    </source>
</evidence>
<sequence>MLKKAIVLYCLLFIYCNVRVQSQALKHFGVEDGLSNNYIVDIIQDGQGFIWTATESGLNRFDGKNFTVYTKNNSSIVSNELNTLLYDEEQNSIWIGSQRDGISIFDCNSQSFTNYTTMEGLITNDVTHLSHAAEGGIWITHYHLGIEYYDKSTRQLTRFLSSEIEGLRLLNWCSFDDGRGNLYVGHAFDGISIIDIKNKTARNIRHEPGNPKSLPGNTVRVIYMDHLGNIWVGTNNGLALFNPQTEEFIIFRHDPSNPHSLGENYIYDIREMKDGSLWISTDMAGISILDLSSITLLDPKMVTFRNISITKNHYGLSSSNVRVLFQDSFDNIWIGHYSRGIDFIGNKPPVFQTLLYSMDKYRDTNEKQIWDICIDKNQQLWVGAENEIILLQNNEIRRTINIHPYLSKASSNVYINKIKNDSNGILWLGTTMGDIFRFNPENYQIKTTSFGKRGEYAHEFYEDSDGKIWIGAENGLYSYRNGNIEKESRIDDQLEDKTIYSILRDREGKLWIGTFGKGIFIFDDNDNLIANIVRDKGFISNAINHLYMDSKGGIWVATRNGLAYFKNTADTDQYEVYDEKQGLENSYIRAIQQDNQGNIWISTNAGISLWNGENFNNYNHQDGTPIGDFTNGAASLREDGILFFGSLNGVCYFNPEELTKEKRKVVPVQIIECLALNKQIENYSREILVPTTQHRIELAYDKNSFRISFSSPDYSQNQQVEYAYMMEGLDNTWYNTQDENQVAFRNIAPGEYTFKVKSRLKNQEWDEVNIASLDFIIHPPLWLTWYAKLLYVIIACIIIFFSLRSYKKSVDLKTSLELEKKNSQNKQELNDERLRFYTNITHELRTPLTLILGPLEDLVQDSGLAPVHSKKIGIIHASAIRLLNLINQILEFRKTETQNRKLSVSKGNLANLVAETGLRYKELSRNDKVIIHVDIGEKNTILYFDADVITTILNNLLSNAIKYTAEGEIRLSLRSVKEKDNHYTEIVVSDTGYGIEADALSHIFERYYQAKGRHQSSGTGIGLALVKSLADLHEGTLHVESTVGKGTLFRLRLLTGNTYPSAIHTEEKSATDTIEEEQDIQKEDNTDSRPVILVVEDDNDIRGYIISSLENNYHVLSATNGKEGLDLARKHIPNIIVSDIMMPEMDGMELCRTIKEDMRTSHVSVILLTAKDSLSDQEKGYDSGADSYLTKPFSARLLRSRIDNLLESRRKLAEQISTFAKGTVRHENNLVEEPLKISKLDEEFLNKLTEIVENNIEMEDLDIAFIKEKMNMSYSTFYRKVKGLTGISPNEFIRKIRLKNSLRLLLAGSYQVSEVAYMSGFNDVVYFRKCFKDEYGMAPSEYAKSMK</sequence>
<evidence type="ECO:0000313" key="13">
    <source>
        <dbReference type="Proteomes" id="UP000187464"/>
    </source>
</evidence>
<reference evidence="13" key="1">
    <citation type="submission" date="2016-08" db="EMBL/GenBank/DDBJ databases">
        <authorList>
            <person name="Wibberg D."/>
        </authorList>
    </citation>
    <scope>NUCLEOTIDE SEQUENCE [LARGE SCALE GENOMIC DNA]</scope>
</reference>
<dbReference type="SMART" id="SM00387">
    <property type="entry name" value="HATPase_c"/>
    <property type="match status" value="1"/>
</dbReference>
<organism evidence="12 13">
    <name type="scientific">Proteiniphilum saccharofermentans</name>
    <dbReference type="NCBI Taxonomy" id="1642647"/>
    <lineage>
        <taxon>Bacteria</taxon>
        <taxon>Pseudomonadati</taxon>
        <taxon>Bacteroidota</taxon>
        <taxon>Bacteroidia</taxon>
        <taxon>Bacteroidales</taxon>
        <taxon>Dysgonomonadaceae</taxon>
        <taxon>Proteiniphilum</taxon>
    </lineage>
</organism>
<dbReference type="RefSeq" id="WP_076929296.1">
    <property type="nucleotide sequence ID" value="NZ_LT605205.1"/>
</dbReference>
<keyword evidence="5" id="KW-0238">DNA-binding</keyword>
<dbReference type="SMART" id="SM00388">
    <property type="entry name" value="HisKA"/>
    <property type="match status" value="1"/>
</dbReference>
<dbReference type="SUPFAM" id="SSF52172">
    <property type="entry name" value="CheY-like"/>
    <property type="match status" value="1"/>
</dbReference>
<dbReference type="SUPFAM" id="SSF63829">
    <property type="entry name" value="Calcium-dependent phosphotriesterase"/>
    <property type="match status" value="1"/>
</dbReference>
<dbReference type="PROSITE" id="PS50109">
    <property type="entry name" value="HIS_KIN"/>
    <property type="match status" value="1"/>
</dbReference>
<dbReference type="SMART" id="SM00448">
    <property type="entry name" value="REC"/>
    <property type="match status" value="1"/>
</dbReference>
<dbReference type="Pfam" id="PF00072">
    <property type="entry name" value="Response_reg"/>
    <property type="match status" value="1"/>
</dbReference>
<dbReference type="Pfam" id="PF02518">
    <property type="entry name" value="HATPase_c"/>
    <property type="match status" value="1"/>
</dbReference>
<accession>A0A1R3T866</accession>
<dbReference type="GO" id="GO:0000155">
    <property type="term" value="F:phosphorelay sensor kinase activity"/>
    <property type="evidence" value="ECO:0007669"/>
    <property type="project" value="InterPro"/>
</dbReference>
<keyword evidence="4" id="KW-0805">Transcription regulation</keyword>
<dbReference type="Pfam" id="PF07494">
    <property type="entry name" value="Reg_prop"/>
    <property type="match status" value="6"/>
</dbReference>
<feature type="domain" description="Histidine kinase" evidence="10">
    <location>
        <begin position="839"/>
        <end position="1057"/>
    </location>
</feature>
<dbReference type="PANTHER" id="PTHR43547:SF2">
    <property type="entry name" value="HYBRID SIGNAL TRANSDUCTION HISTIDINE KINASE C"/>
    <property type="match status" value="1"/>
</dbReference>
<dbReference type="InterPro" id="IPR036890">
    <property type="entry name" value="HATPase_C_sf"/>
</dbReference>
<dbReference type="KEGG" id="psac:PSM36_0948"/>
<keyword evidence="8" id="KW-1133">Transmembrane helix</keyword>
<name>A0A1R3T866_9BACT</name>
<dbReference type="InterPro" id="IPR013783">
    <property type="entry name" value="Ig-like_fold"/>
</dbReference>
<dbReference type="SUPFAM" id="SSF47384">
    <property type="entry name" value="Homodimeric domain of signal transducing histidine kinase"/>
    <property type="match status" value="1"/>
</dbReference>
<keyword evidence="3 7" id="KW-0597">Phosphoprotein</keyword>
<dbReference type="InterPro" id="IPR001789">
    <property type="entry name" value="Sig_transdc_resp-reg_receiver"/>
</dbReference>
<dbReference type="Gene3D" id="3.40.50.2300">
    <property type="match status" value="1"/>
</dbReference>
<dbReference type="PROSITE" id="PS50110">
    <property type="entry name" value="RESPONSE_REGULATORY"/>
    <property type="match status" value="1"/>
</dbReference>
<dbReference type="Pfam" id="PF07495">
    <property type="entry name" value="Y_Y_Y"/>
    <property type="match status" value="1"/>
</dbReference>
<dbReference type="SUPFAM" id="SSF55874">
    <property type="entry name" value="ATPase domain of HSP90 chaperone/DNA topoisomerase II/histidine kinase"/>
    <property type="match status" value="1"/>
</dbReference>
<evidence type="ECO:0000256" key="8">
    <source>
        <dbReference type="SAM" id="Phobius"/>
    </source>
</evidence>
<dbReference type="Proteomes" id="UP000187464">
    <property type="component" value="Chromosome I"/>
</dbReference>
<dbReference type="CDD" id="cd00082">
    <property type="entry name" value="HisKA"/>
    <property type="match status" value="1"/>
</dbReference>
<dbReference type="InterPro" id="IPR009057">
    <property type="entry name" value="Homeodomain-like_sf"/>
</dbReference>
<dbReference type="PRINTS" id="PR00344">
    <property type="entry name" value="BCTRLSENSOR"/>
</dbReference>
<dbReference type="GO" id="GO:0043565">
    <property type="term" value="F:sequence-specific DNA binding"/>
    <property type="evidence" value="ECO:0007669"/>
    <property type="project" value="InterPro"/>
</dbReference>
<evidence type="ECO:0000259" key="10">
    <source>
        <dbReference type="PROSITE" id="PS50109"/>
    </source>
</evidence>
<gene>
    <name evidence="12" type="ORF">PSM36_0948</name>
</gene>
<keyword evidence="8" id="KW-0812">Transmembrane</keyword>
<dbReference type="Gene3D" id="1.10.287.130">
    <property type="match status" value="1"/>
</dbReference>
<dbReference type="Pfam" id="PF00512">
    <property type="entry name" value="HisKA"/>
    <property type="match status" value="1"/>
</dbReference>
<comment type="catalytic activity">
    <reaction evidence="1">
        <text>ATP + protein L-histidine = ADP + protein N-phospho-L-histidine.</text>
        <dbReference type="EC" id="2.7.13.3"/>
    </reaction>
</comment>
<dbReference type="PROSITE" id="PS00041">
    <property type="entry name" value="HTH_ARAC_FAMILY_1"/>
    <property type="match status" value="1"/>
</dbReference>
<dbReference type="PROSITE" id="PS01124">
    <property type="entry name" value="HTH_ARAC_FAMILY_2"/>
    <property type="match status" value="1"/>
</dbReference>
<keyword evidence="8" id="KW-0472">Membrane</keyword>
<dbReference type="Gene3D" id="2.60.40.10">
    <property type="entry name" value="Immunoglobulins"/>
    <property type="match status" value="1"/>
</dbReference>
<evidence type="ECO:0000256" key="3">
    <source>
        <dbReference type="ARBA" id="ARBA00022553"/>
    </source>
</evidence>
<dbReference type="SUPFAM" id="SSF101898">
    <property type="entry name" value="NHL repeat"/>
    <property type="match status" value="1"/>
</dbReference>
<dbReference type="PANTHER" id="PTHR43547">
    <property type="entry name" value="TWO-COMPONENT HISTIDINE KINASE"/>
    <property type="match status" value="1"/>
</dbReference>
<dbReference type="InterPro" id="IPR004358">
    <property type="entry name" value="Sig_transdc_His_kin-like_C"/>
</dbReference>
<protein>
    <recommendedName>
        <fullName evidence="2">histidine kinase</fullName>
        <ecNumber evidence="2">2.7.13.3</ecNumber>
    </recommendedName>
</protein>
<evidence type="ECO:0000256" key="6">
    <source>
        <dbReference type="ARBA" id="ARBA00023163"/>
    </source>
</evidence>
<evidence type="ECO:0000259" key="9">
    <source>
        <dbReference type="PROSITE" id="PS01124"/>
    </source>
</evidence>
<evidence type="ECO:0000256" key="5">
    <source>
        <dbReference type="ARBA" id="ARBA00023125"/>
    </source>
</evidence>
<dbReference type="InterPro" id="IPR011006">
    <property type="entry name" value="CheY-like_superfamily"/>
</dbReference>
<feature type="transmembrane region" description="Helical" evidence="8">
    <location>
        <begin position="782"/>
        <end position="803"/>
    </location>
</feature>
<dbReference type="InterPro" id="IPR018062">
    <property type="entry name" value="HTH_AraC-typ_CS"/>
</dbReference>
<feature type="domain" description="HTH araC/xylS-type" evidence="9">
    <location>
        <begin position="1246"/>
        <end position="1345"/>
    </location>
</feature>
<keyword evidence="13" id="KW-1185">Reference proteome</keyword>
<proteinExistence type="predicted"/>
<dbReference type="FunFam" id="1.10.287.130:FF:000034">
    <property type="entry name" value="Two-component system sensor histidine kinase/response regulator"/>
    <property type="match status" value="1"/>
</dbReference>
<dbReference type="InterPro" id="IPR036097">
    <property type="entry name" value="HisK_dim/P_sf"/>
</dbReference>
<dbReference type="EC" id="2.7.13.3" evidence="2"/>